<dbReference type="InterPro" id="IPR023772">
    <property type="entry name" value="DNA-bd_HTH_TetR-type_CS"/>
</dbReference>
<dbReference type="Gene3D" id="1.10.357.10">
    <property type="entry name" value="Tetracycline Repressor, domain 2"/>
    <property type="match status" value="2"/>
</dbReference>
<feature type="domain" description="HTH tetR-type" evidence="5">
    <location>
        <begin position="12"/>
        <end position="72"/>
    </location>
</feature>
<keyword evidence="7" id="KW-1185">Reference proteome</keyword>
<evidence type="ECO:0000259" key="5">
    <source>
        <dbReference type="PROSITE" id="PS50977"/>
    </source>
</evidence>
<dbReference type="PROSITE" id="PS01081">
    <property type="entry name" value="HTH_TETR_1"/>
    <property type="match status" value="1"/>
</dbReference>
<keyword evidence="2 4" id="KW-0238">DNA-binding</keyword>
<keyword evidence="1" id="KW-0805">Transcription regulation</keyword>
<dbReference type="SUPFAM" id="SSF46689">
    <property type="entry name" value="Homeodomain-like"/>
    <property type="match status" value="1"/>
</dbReference>
<name>A0AAP2REX7_9EURY</name>
<dbReference type="Proteomes" id="UP001320159">
    <property type="component" value="Unassembled WGS sequence"/>
</dbReference>
<dbReference type="PANTHER" id="PTHR30055:SF234">
    <property type="entry name" value="HTH-TYPE TRANSCRIPTIONAL REGULATOR BETI"/>
    <property type="match status" value="1"/>
</dbReference>
<dbReference type="InterPro" id="IPR036271">
    <property type="entry name" value="Tet_transcr_reg_TetR-rel_C_sf"/>
</dbReference>
<sequence>MSITDRKEREKEQRRNAIIDAAEKMFFSRGYDNVSMDDIARAVELNKATLYLYFKNKEALFFAVVLRGARILNSLVKENIKTCKTGYEKLWETGHAYFTFFKKYPDYNQVQNYFYSGRFDLSNVMDMQVDAIDGGKRYALHEYTVFDFPKITDVEDAKEIIMLHHEIFVIMCNSIKEGIDEGMFRPDLDPAEAAIIFTMVLESVPNMRPDLKSVLDSRGIDRSKFSKDIGDFIGNMLKIKNT</sequence>
<keyword evidence="3" id="KW-0804">Transcription</keyword>
<dbReference type="EMBL" id="PGCK01000007">
    <property type="protein sequence ID" value="MCD1295295.1"/>
    <property type="molecule type" value="Genomic_DNA"/>
</dbReference>
<evidence type="ECO:0000256" key="2">
    <source>
        <dbReference type="ARBA" id="ARBA00023125"/>
    </source>
</evidence>
<dbReference type="PRINTS" id="PR00455">
    <property type="entry name" value="HTHTETR"/>
</dbReference>
<evidence type="ECO:0000256" key="3">
    <source>
        <dbReference type="ARBA" id="ARBA00023163"/>
    </source>
</evidence>
<gene>
    <name evidence="6" type="ORF">CUJ83_09815</name>
</gene>
<dbReference type="PROSITE" id="PS50977">
    <property type="entry name" value="HTH_TETR_2"/>
    <property type="match status" value="1"/>
</dbReference>
<dbReference type="RefSeq" id="WP_230742147.1">
    <property type="nucleotide sequence ID" value="NZ_PGCK01000007.1"/>
</dbReference>
<evidence type="ECO:0000256" key="1">
    <source>
        <dbReference type="ARBA" id="ARBA00023015"/>
    </source>
</evidence>
<reference evidence="6 7" key="1">
    <citation type="submission" date="2017-11" db="EMBL/GenBank/DDBJ databases">
        <title>Isolation and Characterization of Family Methanocellaceae Species from Potential Methane Hydrate Area Offshore Southwestern Taiwan.</title>
        <authorList>
            <person name="Zhang W.-L."/>
            <person name="Chen W.-C."/>
            <person name="Lai M.-C."/>
            <person name="Chen S.-C."/>
        </authorList>
    </citation>
    <scope>NUCLEOTIDE SEQUENCE [LARGE SCALE GENOMIC DNA]</scope>
    <source>
        <strain evidence="6 7">CWC-04</strain>
    </source>
</reference>
<dbReference type="Pfam" id="PF00440">
    <property type="entry name" value="TetR_N"/>
    <property type="match status" value="1"/>
</dbReference>
<dbReference type="AlphaFoldDB" id="A0AAP2REX7"/>
<evidence type="ECO:0000313" key="6">
    <source>
        <dbReference type="EMBL" id="MCD1295295.1"/>
    </source>
</evidence>
<dbReference type="SUPFAM" id="SSF48498">
    <property type="entry name" value="Tetracyclin repressor-like, C-terminal domain"/>
    <property type="match status" value="1"/>
</dbReference>
<dbReference type="GO" id="GO:0000976">
    <property type="term" value="F:transcription cis-regulatory region binding"/>
    <property type="evidence" value="ECO:0007669"/>
    <property type="project" value="TreeGrafter"/>
</dbReference>
<protein>
    <submittedName>
        <fullName evidence="6">TetR/AcrR family transcriptional regulator</fullName>
    </submittedName>
</protein>
<dbReference type="GO" id="GO:0003700">
    <property type="term" value="F:DNA-binding transcription factor activity"/>
    <property type="evidence" value="ECO:0007669"/>
    <property type="project" value="TreeGrafter"/>
</dbReference>
<evidence type="ECO:0000313" key="7">
    <source>
        <dbReference type="Proteomes" id="UP001320159"/>
    </source>
</evidence>
<evidence type="ECO:0000256" key="4">
    <source>
        <dbReference type="PROSITE-ProRule" id="PRU00335"/>
    </source>
</evidence>
<proteinExistence type="predicted"/>
<dbReference type="PANTHER" id="PTHR30055">
    <property type="entry name" value="HTH-TYPE TRANSCRIPTIONAL REGULATOR RUTR"/>
    <property type="match status" value="1"/>
</dbReference>
<accession>A0AAP2REX7</accession>
<comment type="caution">
    <text evidence="6">The sequence shown here is derived from an EMBL/GenBank/DDBJ whole genome shotgun (WGS) entry which is preliminary data.</text>
</comment>
<dbReference type="InterPro" id="IPR009057">
    <property type="entry name" value="Homeodomain-like_sf"/>
</dbReference>
<organism evidence="6 7">
    <name type="scientific">Methanooceanicella nereidis</name>
    <dbReference type="NCBI Taxonomy" id="2052831"/>
    <lineage>
        <taxon>Archaea</taxon>
        <taxon>Methanobacteriati</taxon>
        <taxon>Methanobacteriota</taxon>
        <taxon>Stenosarchaea group</taxon>
        <taxon>Methanomicrobia</taxon>
        <taxon>Methanocellales</taxon>
        <taxon>Methanocellaceae</taxon>
        <taxon>Methanooceanicella</taxon>
    </lineage>
</organism>
<feature type="DNA-binding region" description="H-T-H motif" evidence="4">
    <location>
        <begin position="35"/>
        <end position="54"/>
    </location>
</feature>
<dbReference type="InterPro" id="IPR050109">
    <property type="entry name" value="HTH-type_TetR-like_transc_reg"/>
</dbReference>
<dbReference type="InterPro" id="IPR001647">
    <property type="entry name" value="HTH_TetR"/>
</dbReference>
<dbReference type="FunFam" id="1.10.10.60:FF:000141">
    <property type="entry name" value="TetR family transcriptional regulator"/>
    <property type="match status" value="1"/>
</dbReference>